<dbReference type="PANTHER" id="PTHR23355:SF65">
    <property type="entry name" value="EXORIBONUCLEASE CYT-4, PUTATIVE (AFU_ORTHOLOGUE AFUA_7G01550)-RELATED"/>
    <property type="match status" value="1"/>
</dbReference>
<dbReference type="EC" id="3.1.13.1" evidence="3"/>
<proteinExistence type="predicted"/>
<keyword evidence="3" id="KW-0378">Hydrolase</keyword>
<feature type="compositionally biased region" description="Polar residues" evidence="1">
    <location>
        <begin position="338"/>
        <end position="352"/>
    </location>
</feature>
<dbReference type="PANTHER" id="PTHR23355">
    <property type="entry name" value="RIBONUCLEASE"/>
    <property type="match status" value="1"/>
</dbReference>
<dbReference type="GO" id="GO:0000932">
    <property type="term" value="C:P-body"/>
    <property type="evidence" value="ECO:0007669"/>
    <property type="project" value="TreeGrafter"/>
</dbReference>
<gene>
    <name evidence="3" type="primary">MSU1</name>
    <name evidence="3" type="ORF">LPJ61_001036</name>
</gene>
<evidence type="ECO:0000259" key="2">
    <source>
        <dbReference type="SMART" id="SM00955"/>
    </source>
</evidence>
<feature type="compositionally biased region" description="Low complexity" evidence="1">
    <location>
        <begin position="243"/>
        <end position="254"/>
    </location>
</feature>
<dbReference type="GO" id="GO:0006402">
    <property type="term" value="P:mRNA catabolic process"/>
    <property type="evidence" value="ECO:0007669"/>
    <property type="project" value="TreeGrafter"/>
</dbReference>
<keyword evidence="3" id="KW-0540">Nuclease</keyword>
<dbReference type="InterPro" id="IPR050180">
    <property type="entry name" value="RNR_Ribonuclease"/>
</dbReference>
<sequence length="1621" mass="176925">MQSRICSKALPPSVARAFRPERAIGRWQAARRLQHSDASPGSGGGEQHSPDVILGRPAASFAELIEQLDALVKHPNPPRNYGDALAKEELRNIDYRDLSTDSSDKQSEKGLRMLLRQRPKLVRHGQHLVSDSVASEYAEAGRTREKAVAEALDAAGMPVPDAEKGEAVPKDIAINLGITAEQRNRRRIWMSKIAGYREFRSSLLSIDKILDAFDKSNETEGGAEKTGGDNASDDAQSGPSASEDPATADAANDAAVDEDTAKFEKLLRESWRLIDEDFAKAATEASEAGAEASETGAEASEAVEEPSAPGATSDPRADMPGSWPSGARSFHTARRLSKTANTQPPDAPNGTSPPKGFTNDKKRQRMAMRLIRPAIPTPKPTARAPNAKSRAPRSVIRQADMPTHEELRKHVSESKGADGQLHIPITVYANVGDIVDIRVNSSGTSAVPFGARVDLAAILQRTTGRFQYSAIRAAGDILGTRPKALGFMSKGLLFDNEFLRKGGVNKRDARRILAYGEALREDAGVGGQGALTNATAVERLQQAHNQKIVQPVASSLLDDAQVDNLDSIASEVGDEESLLGQVVMDENGASTVASMHAEVDGAGHTAGSDAQADAAESEDELLCILRVVPRALRIFEEGAERLMRSNYRELSGYWSMAVDQGQTSVTVDALADLMFEASNSRFARETARLAAYMHLAGNPLHFVPGEDSLFFTQVFELRPRHDVEEIKSVRDMIRRNAPEFRRFVDKAQKLVAYSYARGPASPLNTSLSPTAKAAKASLACAITGWSVSVDFAETRWAGNVSRAAEEDAKRIVFDESDHKFIHILRRFIHHSNYGYAYTRNPYASFVAPIVKKIGPYTEGDISTAVRFLVDIGVNPHWHNPRLNFRSLPFEPDSGSDTAMLDAASESYAQRYLAGDPAAVDVGTDAGSGDPLREATPREAQTAEVSEPTEAPRSASPLVPGRLDPAKQDSVLMQSSSGVGVIDRTKLYGRDICEDIRHDFGDLPVYTIDDAATRDVDDGISLETVRGADGELHKWLHVHVADPTALIHPGHAIVDAAYERMTTLYFAEKTTHMLPFDLTLKEISLARRNDGKPTKTLTFSARIGEDGDIVDYKVRAGLVRNITAVPYELADKYLSYSRTLGDIDSLSKLQDSVRHGTLIHPFSPDEAEAGALRHYGEGCGELPSSAVQVMLELQQIAQRHIDYHIRAGSFSRIAKEPSVSVAFGSSQWATDAGKPALLRQSPGDHGYLATPQISTSTTYLSFSPAHRMVSETMTIACRVAARYASEHASPAGYGQGINSVGEAANWRTIPLLYRAQEGPNLAMLPGCSQTMPLAFDGLSAEDAQSAENVWEAYIRLAKANGGFVEIKHHDEVRYMMNPGIFTEAPGVHCGMGLFDSYGYTRVTSPIRRMDDLVGHWQLKAHLLAEHGDGRDKAPWFWKHEDMSRLAPIVFRKHYMAAKCMKLNSTYWAIATVQRMEFEARRGTLQLPPAGFYNPSSPNYHDNPFAYYNPQQPGPLVWTAIVDNRDETRVFVSVILEGIGTLAMLIPRPLSPLNQPFAGTKVRVQIIAADPVQGLLMAKLAPEELQPAETPRFWSTSYALNATPEMLSSVRIPPESTRVVQSG</sequence>
<dbReference type="GO" id="GO:0008859">
    <property type="term" value="F:exoribonuclease II activity"/>
    <property type="evidence" value="ECO:0007669"/>
    <property type="project" value="UniProtKB-EC"/>
</dbReference>
<evidence type="ECO:0000313" key="3">
    <source>
        <dbReference type="EMBL" id="KAJ1734500.1"/>
    </source>
</evidence>
<dbReference type="Pfam" id="PF00773">
    <property type="entry name" value="RNB"/>
    <property type="match status" value="1"/>
</dbReference>
<feature type="region of interest" description="Disordered" evidence="1">
    <location>
        <begin position="217"/>
        <end position="256"/>
    </location>
</feature>
<keyword evidence="4" id="KW-1185">Reference proteome</keyword>
<dbReference type="InterPro" id="IPR001900">
    <property type="entry name" value="RNase_II/R"/>
</dbReference>
<reference evidence="3" key="1">
    <citation type="submission" date="2022-07" db="EMBL/GenBank/DDBJ databases">
        <title>Phylogenomic reconstructions and comparative analyses of Kickxellomycotina fungi.</title>
        <authorList>
            <person name="Reynolds N.K."/>
            <person name="Stajich J.E."/>
            <person name="Barry K."/>
            <person name="Grigoriev I.V."/>
            <person name="Crous P."/>
            <person name="Smith M.E."/>
        </authorList>
    </citation>
    <scope>NUCLEOTIDE SEQUENCE</scope>
    <source>
        <strain evidence="3">BCRC 34381</strain>
    </source>
</reference>
<dbReference type="OrthoDB" id="2285229at2759"/>
<dbReference type="EMBL" id="JANBOI010000071">
    <property type="protein sequence ID" value="KAJ1734500.1"/>
    <property type="molecule type" value="Genomic_DNA"/>
</dbReference>
<evidence type="ECO:0000313" key="4">
    <source>
        <dbReference type="Proteomes" id="UP001143981"/>
    </source>
</evidence>
<feature type="domain" description="RNB" evidence="2">
    <location>
        <begin position="996"/>
        <end position="1423"/>
    </location>
</feature>
<dbReference type="GO" id="GO:0003723">
    <property type="term" value="F:RNA binding"/>
    <property type="evidence" value="ECO:0007669"/>
    <property type="project" value="InterPro"/>
</dbReference>
<dbReference type="SUPFAM" id="SSF50249">
    <property type="entry name" value="Nucleic acid-binding proteins"/>
    <property type="match status" value="1"/>
</dbReference>
<feature type="region of interest" description="Disordered" evidence="1">
    <location>
        <begin position="30"/>
        <end position="52"/>
    </location>
</feature>
<organism evidence="3 4">
    <name type="scientific">Coemansia biformis</name>
    <dbReference type="NCBI Taxonomy" id="1286918"/>
    <lineage>
        <taxon>Eukaryota</taxon>
        <taxon>Fungi</taxon>
        <taxon>Fungi incertae sedis</taxon>
        <taxon>Zoopagomycota</taxon>
        <taxon>Kickxellomycotina</taxon>
        <taxon>Kickxellomycetes</taxon>
        <taxon>Kickxellales</taxon>
        <taxon>Kickxellaceae</taxon>
        <taxon>Coemansia</taxon>
    </lineage>
</organism>
<dbReference type="Proteomes" id="UP001143981">
    <property type="component" value="Unassembled WGS sequence"/>
</dbReference>
<dbReference type="InterPro" id="IPR012340">
    <property type="entry name" value="NA-bd_OB-fold"/>
</dbReference>
<feature type="region of interest" description="Disordered" evidence="1">
    <location>
        <begin position="918"/>
        <end position="968"/>
    </location>
</feature>
<feature type="compositionally biased region" description="Low complexity" evidence="1">
    <location>
        <begin position="284"/>
        <end position="311"/>
    </location>
</feature>
<protein>
    <submittedName>
        <fullName evidence="3">3'-5' RNA exonuclease complex component</fullName>
        <ecNumber evidence="3">3.1.13.1</ecNumber>
    </submittedName>
</protein>
<keyword evidence="3" id="KW-0269">Exonuclease</keyword>
<dbReference type="SMART" id="SM00955">
    <property type="entry name" value="RNB"/>
    <property type="match status" value="1"/>
</dbReference>
<accession>A0A9W7YHJ2</accession>
<name>A0A9W7YHJ2_9FUNG</name>
<feature type="region of interest" description="Disordered" evidence="1">
    <location>
        <begin position="284"/>
        <end position="361"/>
    </location>
</feature>
<comment type="caution">
    <text evidence="3">The sequence shown here is derived from an EMBL/GenBank/DDBJ whole genome shotgun (WGS) entry which is preliminary data.</text>
</comment>
<feature type="compositionally biased region" description="Basic and acidic residues" evidence="1">
    <location>
        <begin position="217"/>
        <end position="227"/>
    </location>
</feature>
<evidence type="ECO:0000256" key="1">
    <source>
        <dbReference type="SAM" id="MobiDB-lite"/>
    </source>
</evidence>